<feature type="domain" description="Tail specific protease" evidence="1">
    <location>
        <begin position="250"/>
        <end position="440"/>
    </location>
</feature>
<evidence type="ECO:0000313" key="3">
    <source>
        <dbReference type="Proteomes" id="UP000237640"/>
    </source>
</evidence>
<dbReference type="PANTHER" id="PTHR11261:SF3">
    <property type="entry name" value="RETINOL-BINDING PROTEIN 3"/>
    <property type="match status" value="1"/>
</dbReference>
<dbReference type="RefSeq" id="WP_106143826.1">
    <property type="nucleotide sequence ID" value="NZ_PVYX01000001.1"/>
</dbReference>
<dbReference type="CDD" id="cd07563">
    <property type="entry name" value="Peptidase_S41_IRBP"/>
    <property type="match status" value="1"/>
</dbReference>
<dbReference type="Gene3D" id="3.30.750.44">
    <property type="match status" value="1"/>
</dbReference>
<keyword evidence="3" id="KW-1185">Reference proteome</keyword>
<dbReference type="SUPFAM" id="SSF52096">
    <property type="entry name" value="ClpP/crotonase"/>
    <property type="match status" value="1"/>
</dbReference>
<dbReference type="PANTHER" id="PTHR11261">
    <property type="entry name" value="INTERPHOTORECEPTOR RETINOID-BINDING PROTEIN"/>
    <property type="match status" value="1"/>
</dbReference>
<dbReference type="GO" id="GO:0008236">
    <property type="term" value="F:serine-type peptidase activity"/>
    <property type="evidence" value="ECO:0007669"/>
    <property type="project" value="InterPro"/>
</dbReference>
<dbReference type="EMBL" id="PVYX01000001">
    <property type="protein sequence ID" value="PRX56891.1"/>
    <property type="molecule type" value="Genomic_DNA"/>
</dbReference>
<evidence type="ECO:0000259" key="1">
    <source>
        <dbReference type="SMART" id="SM00245"/>
    </source>
</evidence>
<dbReference type="InterPro" id="IPR029045">
    <property type="entry name" value="ClpP/crotonase-like_dom_sf"/>
</dbReference>
<accession>A0A2T0MH39</accession>
<sequence>MRRIILLIGILFLFSCQKKKSASFDKEGTWQAIGYGRILHIDKDSFSFYDTSSISCLPLQKGNMDSFGNNLTLRNDTLVQRKGTGIYEYTRLDKMPNICTDLLSDSKRNDPVYNFEVYAEAIKNNYAYFEDNQINWDSLYTANQKKISASTRDLDLYLVMEEIMSVLKDNHGYIEPTNEVYEQASALDKDAASQTEEDTLPEYGDFQMAKLVSDTFLDEDLTVDSPIVTWGKLKGNIGYIHVKSMWLFADLNLPDSLVQKNGYISTYVDAFAQMNEAEYIEKERIGASNTIDRVMQDLQSTDSLIIDVRFNGGGQDVVSLEILKRFNDQRKKVASKKTKTHDGFTPEISIYMEATENAYLKPVFLLTSQQSASATDFFVMASKVLPHITRIGSRSQGALSDALEKPLPNGWSFAISNEVYYDIDGICYESIGIPPHYELNYPEDRQPFFRRVAQNLEQDKEMILSAMKDFKR</sequence>
<dbReference type="AlphaFoldDB" id="A0A2T0MH39"/>
<reference evidence="2 3" key="1">
    <citation type="submission" date="2018-03" db="EMBL/GenBank/DDBJ databases">
        <title>Genomic Encyclopedia of Archaeal and Bacterial Type Strains, Phase II (KMG-II): from individual species to whole genera.</title>
        <authorList>
            <person name="Goeker M."/>
        </authorList>
    </citation>
    <scope>NUCLEOTIDE SEQUENCE [LARGE SCALE GENOMIC DNA]</scope>
    <source>
        <strain evidence="2 3">DSM 25027</strain>
    </source>
</reference>
<dbReference type="InterPro" id="IPR005151">
    <property type="entry name" value="Tail-specific_protease"/>
</dbReference>
<dbReference type="SMART" id="SM00245">
    <property type="entry name" value="TSPc"/>
    <property type="match status" value="1"/>
</dbReference>
<dbReference type="Pfam" id="PF03572">
    <property type="entry name" value="Peptidase_S41"/>
    <property type="match status" value="1"/>
</dbReference>
<gene>
    <name evidence="2" type="ORF">CLV81_0891</name>
</gene>
<comment type="caution">
    <text evidence="2">The sequence shown here is derived from an EMBL/GenBank/DDBJ whole genome shotgun (WGS) entry which is preliminary data.</text>
</comment>
<dbReference type="Gene3D" id="3.90.226.10">
    <property type="entry name" value="2-enoyl-CoA Hydratase, Chain A, domain 1"/>
    <property type="match status" value="1"/>
</dbReference>
<evidence type="ECO:0000313" key="2">
    <source>
        <dbReference type="EMBL" id="PRX56891.1"/>
    </source>
</evidence>
<dbReference type="PROSITE" id="PS51257">
    <property type="entry name" value="PROKAR_LIPOPROTEIN"/>
    <property type="match status" value="1"/>
</dbReference>
<name>A0A2T0MH39_9FLAO</name>
<dbReference type="Proteomes" id="UP000237640">
    <property type="component" value="Unassembled WGS sequence"/>
</dbReference>
<protein>
    <submittedName>
        <fullName evidence="2">Peptidase S41-like protein</fullName>
    </submittedName>
</protein>
<dbReference type="GO" id="GO:0006508">
    <property type="term" value="P:proteolysis"/>
    <property type="evidence" value="ECO:0007669"/>
    <property type="project" value="InterPro"/>
</dbReference>
<organism evidence="2 3">
    <name type="scientific">Flagellimonas meridianipacifica</name>
    <dbReference type="NCBI Taxonomy" id="1080225"/>
    <lineage>
        <taxon>Bacteria</taxon>
        <taxon>Pseudomonadati</taxon>
        <taxon>Bacteroidota</taxon>
        <taxon>Flavobacteriia</taxon>
        <taxon>Flavobacteriales</taxon>
        <taxon>Flavobacteriaceae</taxon>
        <taxon>Flagellimonas</taxon>
    </lineage>
</organism>
<dbReference type="OrthoDB" id="6397760at2"/>
<proteinExistence type="predicted"/>